<reference evidence="2" key="1">
    <citation type="submission" date="2021-06" db="EMBL/GenBank/DDBJ databases">
        <authorList>
            <person name="Hodson N. C."/>
            <person name="Mongue J. A."/>
            <person name="Jaron S. K."/>
        </authorList>
    </citation>
    <scope>NUCLEOTIDE SEQUENCE</scope>
</reference>
<organism evidence="2 3">
    <name type="scientific">Allacma fusca</name>
    <dbReference type="NCBI Taxonomy" id="39272"/>
    <lineage>
        <taxon>Eukaryota</taxon>
        <taxon>Metazoa</taxon>
        <taxon>Ecdysozoa</taxon>
        <taxon>Arthropoda</taxon>
        <taxon>Hexapoda</taxon>
        <taxon>Collembola</taxon>
        <taxon>Symphypleona</taxon>
        <taxon>Sminthuridae</taxon>
        <taxon>Allacma</taxon>
    </lineage>
</organism>
<evidence type="ECO:0000256" key="1">
    <source>
        <dbReference type="SAM" id="SignalP"/>
    </source>
</evidence>
<dbReference type="EMBL" id="CAJVCH010570782">
    <property type="protein sequence ID" value="CAG7835857.1"/>
    <property type="molecule type" value="Genomic_DNA"/>
</dbReference>
<sequence length="232" mass="26511">MRRVIKSLTWVTIWLSWFHRQSECYFKFPGAVKHDIKPKEEDDIFNEAMNKMLQPGELCNTADNDSFLKEIEDILKQPISVKEIQEKLLEKKNICRYDLTSCNQKCECNVNAAFDKEAKVCRVRIGWPCTDGEAAKPNQCVSYASCKPWEGSYSYDTEEFPPVSSFLTDAGKYWCRCNDPNDPECGGAGDAIDKVPAGKGDAVSIPLPSTFFLTFSPPWILWLSFHYHIELN</sequence>
<comment type="caution">
    <text evidence="2">The sequence shown here is derived from an EMBL/GenBank/DDBJ whole genome shotgun (WGS) entry which is preliminary data.</text>
</comment>
<accession>A0A8J2Q0P9</accession>
<keyword evidence="1" id="KW-0732">Signal</keyword>
<feature type="signal peptide" evidence="1">
    <location>
        <begin position="1"/>
        <end position="24"/>
    </location>
</feature>
<keyword evidence="3" id="KW-1185">Reference proteome</keyword>
<protein>
    <submittedName>
        <fullName evidence="2">Uncharacterized protein</fullName>
    </submittedName>
</protein>
<feature type="chain" id="PRO_5035282743" evidence="1">
    <location>
        <begin position="25"/>
        <end position="232"/>
    </location>
</feature>
<name>A0A8J2Q0P9_9HEXA</name>
<dbReference type="AlphaFoldDB" id="A0A8J2Q0P9"/>
<proteinExistence type="predicted"/>
<gene>
    <name evidence="2" type="ORF">AFUS01_LOCUS45174</name>
</gene>
<dbReference type="Proteomes" id="UP000708208">
    <property type="component" value="Unassembled WGS sequence"/>
</dbReference>
<evidence type="ECO:0000313" key="2">
    <source>
        <dbReference type="EMBL" id="CAG7835857.1"/>
    </source>
</evidence>
<evidence type="ECO:0000313" key="3">
    <source>
        <dbReference type="Proteomes" id="UP000708208"/>
    </source>
</evidence>